<keyword evidence="3" id="KW-1185">Reference proteome</keyword>
<sequence>MEMRSNSELTIGSGASAGSQPDLPATACRRLSSPSSSPNAFLTPAFTAAAASGGSISGSPLNIHPSLPRSTRSRLSRLHFSSSSPPISPQTPTPLCCHCGPAGNVRHPQSSPFSVRPMGVYLISPVANRQPSGGTTVSYIFAGFLCVQDAGESGDGRGCAGDGCCERIGAWIYAWQIPPPPGTHLLFFFFFFVSLHPMSTASRLLF</sequence>
<reference evidence="2 3" key="1">
    <citation type="journal article" date="2020" name="Nat. Food">
        <title>A phased Vanilla planifolia genome enables genetic improvement of flavour and production.</title>
        <authorList>
            <person name="Hasing T."/>
            <person name="Tang H."/>
            <person name="Brym M."/>
            <person name="Khazi F."/>
            <person name="Huang T."/>
            <person name="Chambers A.H."/>
        </authorList>
    </citation>
    <scope>NUCLEOTIDE SEQUENCE [LARGE SCALE GENOMIC DNA]</scope>
    <source>
        <tissue evidence="2">Leaf</tissue>
    </source>
</reference>
<dbReference type="EMBL" id="JADCNL010000006">
    <property type="protein sequence ID" value="KAG0476533.1"/>
    <property type="molecule type" value="Genomic_DNA"/>
</dbReference>
<evidence type="ECO:0000256" key="1">
    <source>
        <dbReference type="SAM" id="MobiDB-lite"/>
    </source>
</evidence>
<name>A0A835QRJ9_VANPL</name>
<comment type="caution">
    <text evidence="2">The sequence shown here is derived from an EMBL/GenBank/DDBJ whole genome shotgun (WGS) entry which is preliminary data.</text>
</comment>
<dbReference type="OrthoDB" id="432169at2759"/>
<dbReference type="Proteomes" id="UP000636800">
    <property type="component" value="Chromosome 6"/>
</dbReference>
<protein>
    <submittedName>
        <fullName evidence="2">Uncharacterized protein</fullName>
    </submittedName>
</protein>
<organism evidence="2 3">
    <name type="scientific">Vanilla planifolia</name>
    <name type="common">Vanilla</name>
    <dbReference type="NCBI Taxonomy" id="51239"/>
    <lineage>
        <taxon>Eukaryota</taxon>
        <taxon>Viridiplantae</taxon>
        <taxon>Streptophyta</taxon>
        <taxon>Embryophyta</taxon>
        <taxon>Tracheophyta</taxon>
        <taxon>Spermatophyta</taxon>
        <taxon>Magnoliopsida</taxon>
        <taxon>Liliopsida</taxon>
        <taxon>Asparagales</taxon>
        <taxon>Orchidaceae</taxon>
        <taxon>Vanilloideae</taxon>
        <taxon>Vanilleae</taxon>
        <taxon>Vanilla</taxon>
    </lineage>
</organism>
<evidence type="ECO:0000313" key="2">
    <source>
        <dbReference type="EMBL" id="KAG0476533.1"/>
    </source>
</evidence>
<accession>A0A835QRJ9</accession>
<feature type="compositionally biased region" description="Low complexity" evidence="1">
    <location>
        <begin position="57"/>
        <end position="70"/>
    </location>
</feature>
<feature type="region of interest" description="Disordered" evidence="1">
    <location>
        <begin position="1"/>
        <end position="31"/>
    </location>
</feature>
<feature type="compositionally biased region" description="Polar residues" evidence="1">
    <location>
        <begin position="1"/>
        <end position="10"/>
    </location>
</feature>
<feature type="region of interest" description="Disordered" evidence="1">
    <location>
        <begin position="57"/>
        <end position="91"/>
    </location>
</feature>
<gene>
    <name evidence="2" type="ORF">HPP92_013374</name>
</gene>
<dbReference type="AlphaFoldDB" id="A0A835QRJ9"/>
<proteinExistence type="predicted"/>
<evidence type="ECO:0000313" key="3">
    <source>
        <dbReference type="Proteomes" id="UP000636800"/>
    </source>
</evidence>